<keyword evidence="3" id="KW-0408">Iron</keyword>
<evidence type="ECO:0000256" key="5">
    <source>
        <dbReference type="ARBA" id="ARBA00022692"/>
    </source>
</evidence>
<gene>
    <name evidence="10" type="ORF">ARALYDRAFT_665006</name>
</gene>
<dbReference type="AlphaFoldDB" id="D7LM80"/>
<comment type="similarity">
    <text evidence="2 9">Belongs to the CCC1 family.</text>
</comment>
<evidence type="ECO:0000256" key="2">
    <source>
        <dbReference type="ARBA" id="ARBA00007049"/>
    </source>
</evidence>
<keyword evidence="11" id="KW-1185">Reference proteome</keyword>
<evidence type="ECO:0000313" key="11">
    <source>
        <dbReference type="Proteomes" id="UP000008694"/>
    </source>
</evidence>
<comment type="catalytic activity">
    <reaction evidence="8">
        <text>Fe(2+)(in) = Fe(2+)(out)</text>
        <dbReference type="Rhea" id="RHEA:28486"/>
        <dbReference type="ChEBI" id="CHEBI:29033"/>
    </reaction>
    <physiologicalReaction direction="left-to-right" evidence="8">
        <dbReference type="Rhea" id="RHEA:28487"/>
    </physiologicalReaction>
</comment>
<dbReference type="Proteomes" id="UP000008694">
    <property type="component" value="Unassembled WGS sequence"/>
</dbReference>
<dbReference type="Gramene" id="Al_scaffold_0005_1041">
    <property type="protein sequence ID" value="Al_scaffold_0005_1041"/>
    <property type="gene ID" value="Al_scaffold_0005_1041"/>
</dbReference>
<keyword evidence="7 9" id="KW-0472">Membrane</keyword>
<evidence type="ECO:0000256" key="9">
    <source>
        <dbReference type="RuleBase" id="RU369115"/>
    </source>
</evidence>
<evidence type="ECO:0000256" key="3">
    <source>
        <dbReference type="ARBA" id="ARBA00022496"/>
    </source>
</evidence>
<keyword evidence="5 9" id="KW-0812">Transmembrane</keyword>
<dbReference type="eggNOG" id="KOG4473">
    <property type="taxonomic scope" value="Eukaryota"/>
</dbReference>
<sequence length="119" mass="13058">MGVGAMKQDIKIMLLTSFAGLVAGACSMAIGEFIFIYSQYELEVAHLKRGLAEERQRKRKNISNVDLCQYPVLPILRSPTQAATESALAFSPREIVLLLAAAFVKEYKVRIGAIVADVN</sequence>
<protein>
    <recommendedName>
        <fullName evidence="9">Vacuolar iron transporter</fullName>
    </recommendedName>
</protein>
<keyword evidence="3" id="KW-0410">Iron transport</keyword>
<evidence type="ECO:0000256" key="8">
    <source>
        <dbReference type="ARBA" id="ARBA00044464"/>
    </source>
</evidence>
<dbReference type="GO" id="GO:0005381">
    <property type="term" value="F:iron ion transmembrane transporter activity"/>
    <property type="evidence" value="ECO:0007669"/>
    <property type="project" value="UniProtKB-UniRule"/>
</dbReference>
<dbReference type="GO" id="GO:0005774">
    <property type="term" value="C:vacuolar membrane"/>
    <property type="evidence" value="ECO:0007669"/>
    <property type="project" value="UniProtKB-SubCell"/>
</dbReference>
<organism evidence="11">
    <name type="scientific">Arabidopsis lyrata subsp. lyrata</name>
    <name type="common">Lyre-leaved rock-cress</name>
    <dbReference type="NCBI Taxonomy" id="81972"/>
    <lineage>
        <taxon>Eukaryota</taxon>
        <taxon>Viridiplantae</taxon>
        <taxon>Streptophyta</taxon>
        <taxon>Embryophyta</taxon>
        <taxon>Tracheophyta</taxon>
        <taxon>Spermatophyta</taxon>
        <taxon>Magnoliopsida</taxon>
        <taxon>eudicotyledons</taxon>
        <taxon>Gunneridae</taxon>
        <taxon>Pentapetalae</taxon>
        <taxon>rosids</taxon>
        <taxon>malvids</taxon>
        <taxon>Brassicales</taxon>
        <taxon>Brassicaceae</taxon>
        <taxon>Camelineae</taxon>
        <taxon>Arabidopsis</taxon>
    </lineage>
</organism>
<proteinExistence type="inferred from homology"/>
<dbReference type="STRING" id="81972.D7LM80"/>
<evidence type="ECO:0000256" key="1">
    <source>
        <dbReference type="ARBA" id="ARBA00004128"/>
    </source>
</evidence>
<comment type="function">
    <text evidence="9">Vacuolar Fe(2+) uptake transporter.</text>
</comment>
<comment type="subcellular location">
    <subcellularLocation>
        <location evidence="1 9">Vacuole membrane</location>
        <topology evidence="1 9">Multi-pass membrane protein</topology>
    </subcellularLocation>
</comment>
<dbReference type="EMBL" id="GL348717">
    <property type="protein sequence ID" value="EFH53527.1"/>
    <property type="molecule type" value="Genomic_DNA"/>
</dbReference>
<keyword evidence="4 9" id="KW-0926">Vacuole</keyword>
<dbReference type="PROSITE" id="PS51257">
    <property type="entry name" value="PROKAR_LIPOPROTEIN"/>
    <property type="match status" value="1"/>
</dbReference>
<name>D7LM80_ARALL</name>
<comment type="caution">
    <text evidence="9">Lacks conserved residue(s) required for the propagation of feature annotation.</text>
</comment>
<feature type="transmembrane region" description="Helical" evidence="9">
    <location>
        <begin position="12"/>
        <end position="37"/>
    </location>
</feature>
<reference evidence="11" key="1">
    <citation type="journal article" date="2011" name="Nat. Genet.">
        <title>The Arabidopsis lyrata genome sequence and the basis of rapid genome size change.</title>
        <authorList>
            <person name="Hu T.T."/>
            <person name="Pattyn P."/>
            <person name="Bakker E.G."/>
            <person name="Cao J."/>
            <person name="Cheng J.-F."/>
            <person name="Clark R.M."/>
            <person name="Fahlgren N."/>
            <person name="Fawcett J.A."/>
            <person name="Grimwood J."/>
            <person name="Gundlach H."/>
            <person name="Haberer G."/>
            <person name="Hollister J.D."/>
            <person name="Ossowski S."/>
            <person name="Ottilar R.P."/>
            <person name="Salamov A.A."/>
            <person name="Schneeberger K."/>
            <person name="Spannagl M."/>
            <person name="Wang X."/>
            <person name="Yang L."/>
            <person name="Nasrallah M.E."/>
            <person name="Bergelson J."/>
            <person name="Carrington J.C."/>
            <person name="Gaut B.S."/>
            <person name="Schmutz J."/>
            <person name="Mayer K.F.X."/>
            <person name="Van de Peer Y."/>
            <person name="Grigoriev I.V."/>
            <person name="Nordborg M."/>
            <person name="Weigel D."/>
            <person name="Guo Y.-L."/>
        </authorList>
    </citation>
    <scope>NUCLEOTIDE SEQUENCE [LARGE SCALE GENOMIC DNA]</scope>
    <source>
        <strain evidence="11">cv. MN47</strain>
    </source>
</reference>
<accession>D7LM80</accession>
<dbReference type="HOGENOM" id="CLU_038957_5_2_1"/>
<evidence type="ECO:0000256" key="4">
    <source>
        <dbReference type="ARBA" id="ARBA00022554"/>
    </source>
</evidence>
<dbReference type="GO" id="GO:0140315">
    <property type="term" value="F:iron ion sequestering activity"/>
    <property type="evidence" value="ECO:0007669"/>
    <property type="project" value="UniProtKB-UniRule"/>
</dbReference>
<dbReference type="GO" id="GO:0005384">
    <property type="term" value="F:manganese ion transmembrane transporter activity"/>
    <property type="evidence" value="ECO:0007669"/>
    <property type="project" value="InterPro"/>
</dbReference>
<keyword evidence="9" id="KW-0813">Transport</keyword>
<evidence type="ECO:0000256" key="6">
    <source>
        <dbReference type="ARBA" id="ARBA00022989"/>
    </source>
</evidence>
<dbReference type="PANTHER" id="PTHR31851">
    <property type="entry name" value="FE(2+)/MN(2+) TRANSPORTER PCL1"/>
    <property type="match status" value="1"/>
</dbReference>
<keyword evidence="9" id="KW-0406">Ion transport</keyword>
<keyword evidence="6 9" id="KW-1133">Transmembrane helix</keyword>
<dbReference type="Pfam" id="PF01988">
    <property type="entry name" value="VIT1"/>
    <property type="match status" value="1"/>
</dbReference>
<dbReference type="InterPro" id="IPR008217">
    <property type="entry name" value="Ccc1_fam"/>
</dbReference>
<evidence type="ECO:0000256" key="7">
    <source>
        <dbReference type="ARBA" id="ARBA00023136"/>
    </source>
</evidence>
<dbReference type="GO" id="GO:0030026">
    <property type="term" value="P:intracellular manganese ion homeostasis"/>
    <property type="evidence" value="ECO:0007669"/>
    <property type="project" value="InterPro"/>
</dbReference>
<evidence type="ECO:0000313" key="10">
    <source>
        <dbReference type="EMBL" id="EFH53527.1"/>
    </source>
</evidence>